<dbReference type="EMBL" id="KK100384">
    <property type="protein sequence ID" value="KIZ06349.1"/>
    <property type="molecule type" value="Genomic_DNA"/>
</dbReference>
<proteinExistence type="predicted"/>
<dbReference type="AlphaFoldDB" id="A0A0D2LIR1"/>
<dbReference type="InterPro" id="IPR010441">
    <property type="entry name" value="CH_2"/>
</dbReference>
<reference evidence="3 4" key="1">
    <citation type="journal article" date="2013" name="BMC Genomics">
        <title>Reconstruction of the lipid metabolism for the microalga Monoraphidium neglectum from its genome sequence reveals characteristics suitable for biofuel production.</title>
        <authorList>
            <person name="Bogen C."/>
            <person name="Al-Dilaimi A."/>
            <person name="Albersmeier A."/>
            <person name="Wichmann J."/>
            <person name="Grundmann M."/>
            <person name="Rupp O."/>
            <person name="Lauersen K.J."/>
            <person name="Blifernez-Klassen O."/>
            <person name="Kalinowski J."/>
            <person name="Goesmann A."/>
            <person name="Mussgnug J.H."/>
            <person name="Kruse O."/>
        </authorList>
    </citation>
    <scope>NUCLEOTIDE SEQUENCE [LARGE SCALE GENOMIC DNA]</scope>
    <source>
        <strain evidence="3 4">SAG 48.87</strain>
    </source>
</reference>
<dbReference type="InterPro" id="IPR052111">
    <property type="entry name" value="Spermatogenesis_Ciliary_MAP"/>
</dbReference>
<dbReference type="Proteomes" id="UP000054498">
    <property type="component" value="Unassembled WGS sequence"/>
</dbReference>
<evidence type="ECO:0000259" key="2">
    <source>
        <dbReference type="Pfam" id="PF06294"/>
    </source>
</evidence>
<dbReference type="GO" id="GO:0005930">
    <property type="term" value="C:axoneme"/>
    <property type="evidence" value="ECO:0007669"/>
    <property type="project" value="TreeGrafter"/>
</dbReference>
<dbReference type="OrthoDB" id="193300at2759"/>
<evidence type="ECO:0000313" key="4">
    <source>
        <dbReference type="Proteomes" id="UP000054498"/>
    </source>
</evidence>
<keyword evidence="4" id="KW-1185">Reference proteome</keyword>
<dbReference type="KEGG" id="mng:MNEG_1613"/>
<dbReference type="PANTHER" id="PTHR12509">
    <property type="entry name" value="SPERMATOGENESIS-ASSOCIATED 4-RELATED"/>
    <property type="match status" value="1"/>
</dbReference>
<dbReference type="PANTHER" id="PTHR12509:SF9">
    <property type="entry name" value="SPERM FLAGELLAR PROTEIN 1 ISOFORM X1"/>
    <property type="match status" value="1"/>
</dbReference>
<gene>
    <name evidence="3" type="ORF">MNEG_1613</name>
</gene>
<evidence type="ECO:0000256" key="1">
    <source>
        <dbReference type="SAM" id="Coils"/>
    </source>
</evidence>
<dbReference type="GO" id="GO:0008017">
    <property type="term" value="F:microtubule binding"/>
    <property type="evidence" value="ECO:0007669"/>
    <property type="project" value="TreeGrafter"/>
</dbReference>
<dbReference type="RefSeq" id="XP_013905368.1">
    <property type="nucleotide sequence ID" value="XM_014049914.1"/>
</dbReference>
<keyword evidence="1" id="KW-0175">Coiled coil</keyword>
<feature type="domain" description="CH-like" evidence="2">
    <location>
        <begin position="14"/>
        <end position="64"/>
    </location>
</feature>
<dbReference type="Pfam" id="PF06294">
    <property type="entry name" value="CH_2"/>
    <property type="match status" value="1"/>
</dbReference>
<protein>
    <recommendedName>
        <fullName evidence="2">CH-like domain-containing protein</fullName>
    </recommendedName>
</protein>
<evidence type="ECO:0000313" key="3">
    <source>
        <dbReference type="EMBL" id="KIZ06349.1"/>
    </source>
</evidence>
<name>A0A0D2LIR1_9CHLO</name>
<accession>A0A0D2LIR1</accession>
<dbReference type="GO" id="GO:0051493">
    <property type="term" value="P:regulation of cytoskeleton organization"/>
    <property type="evidence" value="ECO:0007669"/>
    <property type="project" value="TreeGrafter"/>
</dbReference>
<dbReference type="InterPro" id="IPR036872">
    <property type="entry name" value="CH_dom_sf"/>
</dbReference>
<dbReference type="Gene3D" id="1.10.418.10">
    <property type="entry name" value="Calponin-like domain"/>
    <property type="match status" value="1"/>
</dbReference>
<feature type="coiled-coil region" evidence="1">
    <location>
        <begin position="145"/>
        <end position="179"/>
    </location>
</feature>
<dbReference type="STRING" id="145388.A0A0D2LIR1"/>
<organism evidence="3 4">
    <name type="scientific">Monoraphidium neglectum</name>
    <dbReference type="NCBI Taxonomy" id="145388"/>
    <lineage>
        <taxon>Eukaryota</taxon>
        <taxon>Viridiplantae</taxon>
        <taxon>Chlorophyta</taxon>
        <taxon>core chlorophytes</taxon>
        <taxon>Chlorophyceae</taxon>
        <taxon>CS clade</taxon>
        <taxon>Sphaeropleales</taxon>
        <taxon>Selenastraceae</taxon>
        <taxon>Monoraphidium</taxon>
    </lineage>
</organism>
<dbReference type="GeneID" id="25733859"/>
<sequence>MEVRDARPGASERSANSLQQKLYNWNTLNTKVFRKLGFQLPRDEQTQCANSVAGAIERVLKLLKTHITACMERGGFEATAPTTFSTISPTGAPLSLGAAPPAGALRSQVVSQPLGPVISSYVSGSLAAPGGVPGGKGRSVAAEVLAEKEAALLELRETNEILETKVRKLEQLVKLKDAKIHTLMAKLQAAGLA</sequence>